<gene>
    <name evidence="3" type="ORF">QFW81_04995</name>
</gene>
<keyword evidence="1" id="KW-0812">Transmembrane</keyword>
<evidence type="ECO:0000313" key="3">
    <source>
        <dbReference type="EMBL" id="MDH5833282.1"/>
    </source>
</evidence>
<protein>
    <submittedName>
        <fullName evidence="3">SHOCT domain-containing protein</fullName>
    </submittedName>
</protein>
<organism evidence="3 4">
    <name type="scientific">Luteimonas kalidii</name>
    <dbReference type="NCBI Taxonomy" id="3042025"/>
    <lineage>
        <taxon>Bacteria</taxon>
        <taxon>Pseudomonadati</taxon>
        <taxon>Pseudomonadota</taxon>
        <taxon>Gammaproteobacteria</taxon>
        <taxon>Lysobacterales</taxon>
        <taxon>Lysobacteraceae</taxon>
        <taxon>Luteimonas</taxon>
    </lineage>
</organism>
<keyword evidence="1" id="KW-1133">Transmembrane helix</keyword>
<evidence type="ECO:0000259" key="2">
    <source>
        <dbReference type="Pfam" id="PF09851"/>
    </source>
</evidence>
<accession>A0ABT6JRR1</accession>
<name>A0ABT6JRR1_9GAMM</name>
<reference evidence="3 4" key="1">
    <citation type="submission" date="2023-04" db="EMBL/GenBank/DDBJ databases">
        <title>Luteimonas sp. M1R5S59.</title>
        <authorList>
            <person name="Sun J.-Q."/>
        </authorList>
    </citation>
    <scope>NUCLEOTIDE SEQUENCE [LARGE SCALE GENOMIC DNA]</scope>
    <source>
        <strain evidence="3 4">M1R5S59</strain>
    </source>
</reference>
<feature type="transmembrane region" description="Helical" evidence="1">
    <location>
        <begin position="6"/>
        <end position="31"/>
    </location>
</feature>
<dbReference type="Proteomes" id="UP001156873">
    <property type="component" value="Unassembled WGS sequence"/>
</dbReference>
<evidence type="ECO:0000313" key="4">
    <source>
        <dbReference type="Proteomes" id="UP001156873"/>
    </source>
</evidence>
<evidence type="ECO:0000256" key="1">
    <source>
        <dbReference type="SAM" id="Phobius"/>
    </source>
</evidence>
<keyword evidence="1" id="KW-0472">Membrane</keyword>
<dbReference type="Pfam" id="PF09851">
    <property type="entry name" value="SHOCT"/>
    <property type="match status" value="1"/>
</dbReference>
<keyword evidence="4" id="KW-1185">Reference proteome</keyword>
<sequence>MGSFSIWHWTILLLLVTVPALLIGGLVWLIVRVSRRRRGTPSQLPSTATGTASERTDDRLNRLHALFEQGQITREEYERQRASIISSV</sequence>
<dbReference type="RefSeq" id="WP_280577498.1">
    <property type="nucleotide sequence ID" value="NZ_JARXRO010000013.1"/>
</dbReference>
<dbReference type="InterPro" id="IPR018649">
    <property type="entry name" value="SHOCT"/>
</dbReference>
<feature type="domain" description="SHOCT" evidence="2">
    <location>
        <begin position="58"/>
        <end position="82"/>
    </location>
</feature>
<dbReference type="EMBL" id="JARXRO010000013">
    <property type="protein sequence ID" value="MDH5833282.1"/>
    <property type="molecule type" value="Genomic_DNA"/>
</dbReference>
<comment type="caution">
    <text evidence="3">The sequence shown here is derived from an EMBL/GenBank/DDBJ whole genome shotgun (WGS) entry which is preliminary data.</text>
</comment>
<proteinExistence type="predicted"/>